<gene>
    <name evidence="1" type="ORF">EV03_0470</name>
</gene>
<dbReference type="EMBL" id="JNAX01000005">
    <property type="protein sequence ID" value="KGG21731.1"/>
    <property type="molecule type" value="Genomic_DNA"/>
</dbReference>
<protein>
    <submittedName>
        <fullName evidence="1">TPR-repeat protein</fullName>
    </submittedName>
</protein>
<reference evidence="2" key="1">
    <citation type="journal article" date="2014" name="Sci. Data">
        <title>Genomes of diverse isolates of the marine cyanobacterium Prochlorococcus.</title>
        <authorList>
            <person name="Biller S."/>
            <person name="Berube P."/>
            <person name="Thompson J."/>
            <person name="Kelly L."/>
            <person name="Roggensack S."/>
            <person name="Awad L."/>
            <person name="Roache-Johnson K."/>
            <person name="Ding H."/>
            <person name="Giovannoni S.J."/>
            <person name="Moore L.R."/>
            <person name="Chisholm S.W."/>
        </authorList>
    </citation>
    <scope>NUCLEOTIDE SEQUENCE [LARGE SCALE GENOMIC DNA]</scope>
    <source>
        <strain evidence="2">PAC1</strain>
    </source>
</reference>
<dbReference type="InterPro" id="IPR011990">
    <property type="entry name" value="TPR-like_helical_dom_sf"/>
</dbReference>
<comment type="caution">
    <text evidence="1">The sequence shown here is derived from an EMBL/GenBank/DDBJ whole genome shotgun (WGS) entry which is preliminary data.</text>
</comment>
<dbReference type="Gene3D" id="1.25.40.10">
    <property type="entry name" value="Tetratricopeptide repeat domain"/>
    <property type="match status" value="1"/>
</dbReference>
<dbReference type="AlphaFoldDB" id="A0A0A2C5U6"/>
<dbReference type="RefSeq" id="WP_036904741.1">
    <property type="nucleotide sequence ID" value="NZ_CP138967.1"/>
</dbReference>
<dbReference type="Proteomes" id="UP000030392">
    <property type="component" value="Unassembled WGS sequence"/>
</dbReference>
<proteinExistence type="predicted"/>
<evidence type="ECO:0000313" key="1">
    <source>
        <dbReference type="EMBL" id="KGG21731.1"/>
    </source>
</evidence>
<name>A0A0A2C5U6_PROMR</name>
<accession>A0A0A2C5U6</accession>
<evidence type="ECO:0000313" key="2">
    <source>
        <dbReference type="Proteomes" id="UP000030392"/>
    </source>
</evidence>
<sequence>MDQSEESLFEEALNRYKAGSPADELIEDFQKVVSTTPNNAAAWTCLSWLQLLCNSPQEALRSARYAVKLNGQDPQSRINLSLALLETNSKGVRDHIDYVKRAMLVLPELEKELKESFEDGLSRKPNWKTLIKIKNWLDL</sequence>
<organism evidence="1 2">
    <name type="scientific">Prochlorococcus marinus str. PAC1</name>
    <dbReference type="NCBI Taxonomy" id="59924"/>
    <lineage>
        <taxon>Bacteria</taxon>
        <taxon>Bacillati</taxon>
        <taxon>Cyanobacteriota</taxon>
        <taxon>Cyanophyceae</taxon>
        <taxon>Synechococcales</taxon>
        <taxon>Prochlorococcaceae</taxon>
        <taxon>Prochlorococcus</taxon>
    </lineage>
</organism>
<dbReference type="SUPFAM" id="SSF48452">
    <property type="entry name" value="TPR-like"/>
    <property type="match status" value="1"/>
</dbReference>